<dbReference type="SUPFAM" id="SSF46955">
    <property type="entry name" value="Putative DNA-binding domain"/>
    <property type="match status" value="1"/>
</dbReference>
<evidence type="ECO:0000313" key="4">
    <source>
        <dbReference type="Proteomes" id="UP000715441"/>
    </source>
</evidence>
<proteinExistence type="predicted"/>
<dbReference type="InterPro" id="IPR000551">
    <property type="entry name" value="MerR-type_HTH_dom"/>
</dbReference>
<dbReference type="Gene3D" id="1.10.1660.10">
    <property type="match status" value="1"/>
</dbReference>
<keyword evidence="1" id="KW-0175">Coiled coil</keyword>
<keyword evidence="4" id="KW-1185">Reference proteome</keyword>
<reference evidence="3 4" key="1">
    <citation type="submission" date="2020-04" db="EMBL/GenBank/DDBJ databases">
        <title>Novel species.</title>
        <authorList>
            <person name="Teo W.F.A."/>
            <person name="Lipun K."/>
            <person name="Srisuk N."/>
            <person name="Duangmal K."/>
        </authorList>
    </citation>
    <scope>NUCLEOTIDE SEQUENCE [LARGE SCALE GENOMIC DNA]</scope>
    <source>
        <strain evidence="3 4">K13G38</strain>
    </source>
</reference>
<organism evidence="3 4">
    <name type="scientific">Amycolatopsis acididurans</name>
    <dbReference type="NCBI Taxonomy" id="2724524"/>
    <lineage>
        <taxon>Bacteria</taxon>
        <taxon>Bacillati</taxon>
        <taxon>Actinomycetota</taxon>
        <taxon>Actinomycetes</taxon>
        <taxon>Pseudonocardiales</taxon>
        <taxon>Pseudonocardiaceae</taxon>
        <taxon>Amycolatopsis</taxon>
    </lineage>
</organism>
<protein>
    <submittedName>
        <fullName evidence="3">MerR family transcriptional regulator</fullName>
    </submittedName>
</protein>
<name>A0ABX1J0F7_9PSEU</name>
<dbReference type="Pfam" id="PF13411">
    <property type="entry name" value="MerR_1"/>
    <property type="match status" value="1"/>
</dbReference>
<sequence length="95" mass="10536">MLGVQEAFLRSLDNAGLVRPERSEGGHRRYSRRQLTLVVRLREQLDDGHTLAAAGRIIGLEDQLAAAEDRLAAAETQIADLRTELGRRDRDDAAT</sequence>
<comment type="caution">
    <text evidence="3">The sequence shown here is derived from an EMBL/GenBank/DDBJ whole genome shotgun (WGS) entry which is preliminary data.</text>
</comment>
<dbReference type="PROSITE" id="PS50937">
    <property type="entry name" value="HTH_MERR_2"/>
    <property type="match status" value="1"/>
</dbReference>
<dbReference type="Proteomes" id="UP000715441">
    <property type="component" value="Unassembled WGS sequence"/>
</dbReference>
<evidence type="ECO:0000256" key="1">
    <source>
        <dbReference type="SAM" id="Coils"/>
    </source>
</evidence>
<feature type="coiled-coil region" evidence="1">
    <location>
        <begin position="57"/>
        <end position="84"/>
    </location>
</feature>
<evidence type="ECO:0000313" key="3">
    <source>
        <dbReference type="EMBL" id="NKQ52871.1"/>
    </source>
</evidence>
<dbReference type="EMBL" id="JAAXLS010000003">
    <property type="protein sequence ID" value="NKQ52871.1"/>
    <property type="molecule type" value="Genomic_DNA"/>
</dbReference>
<feature type="domain" description="HTH merR-type" evidence="2">
    <location>
        <begin position="1"/>
        <end position="60"/>
    </location>
</feature>
<evidence type="ECO:0000259" key="2">
    <source>
        <dbReference type="PROSITE" id="PS50937"/>
    </source>
</evidence>
<dbReference type="InterPro" id="IPR009061">
    <property type="entry name" value="DNA-bd_dom_put_sf"/>
</dbReference>
<gene>
    <name evidence="3" type="ORF">HFP15_08250</name>
</gene>
<accession>A0ABX1J0F7</accession>